<name>A0AAV8XTP6_9CUCU</name>
<protein>
    <recommendedName>
        <fullName evidence="7">MICOS complex subunit MIC60</fullName>
    </recommendedName>
    <alternativeName>
        <fullName evidence="7">Mitofilin</fullName>
    </alternativeName>
</protein>
<dbReference type="Proteomes" id="UP001162162">
    <property type="component" value="Unassembled WGS sequence"/>
</dbReference>
<evidence type="ECO:0000256" key="1">
    <source>
        <dbReference type="ARBA" id="ARBA00010877"/>
    </source>
</evidence>
<dbReference type="GO" id="GO:0061617">
    <property type="term" value="C:MICOS complex"/>
    <property type="evidence" value="ECO:0007669"/>
    <property type="project" value="TreeGrafter"/>
</dbReference>
<evidence type="ECO:0000313" key="9">
    <source>
        <dbReference type="Proteomes" id="UP001162162"/>
    </source>
</evidence>
<keyword evidence="3 7" id="KW-0999">Mitochondrion inner membrane</keyword>
<dbReference type="PANTHER" id="PTHR15415">
    <property type="entry name" value="MITOFILIN"/>
    <property type="match status" value="1"/>
</dbReference>
<comment type="caution">
    <text evidence="8">The sequence shown here is derived from an EMBL/GenBank/DDBJ whole genome shotgun (WGS) entry which is preliminary data.</text>
</comment>
<dbReference type="Pfam" id="PF09731">
    <property type="entry name" value="Mitofilin"/>
    <property type="match status" value="1"/>
</dbReference>
<keyword evidence="4" id="KW-1133">Transmembrane helix</keyword>
<dbReference type="GO" id="GO:0042407">
    <property type="term" value="P:cristae formation"/>
    <property type="evidence" value="ECO:0007669"/>
    <property type="project" value="TreeGrafter"/>
</dbReference>
<gene>
    <name evidence="8" type="ORF">NQ318_005125</name>
</gene>
<evidence type="ECO:0000313" key="8">
    <source>
        <dbReference type="EMBL" id="KAJ8941842.1"/>
    </source>
</evidence>
<comment type="subcellular location">
    <subcellularLocation>
        <location evidence="7">Mitochondrion inner membrane</location>
        <topology evidence="7">Single-pass membrane protein</topology>
    </subcellularLocation>
</comment>
<evidence type="ECO:0000256" key="2">
    <source>
        <dbReference type="ARBA" id="ARBA00022692"/>
    </source>
</evidence>
<evidence type="ECO:0000256" key="5">
    <source>
        <dbReference type="ARBA" id="ARBA00023128"/>
    </source>
</evidence>
<keyword evidence="6" id="KW-0472">Membrane</keyword>
<dbReference type="AlphaFoldDB" id="A0AAV8XTP6"/>
<dbReference type="InterPro" id="IPR019133">
    <property type="entry name" value="MIC60"/>
</dbReference>
<accession>A0AAV8XTP6</accession>
<reference evidence="8" key="1">
    <citation type="journal article" date="2023" name="Insect Mol. Biol.">
        <title>Genome sequencing provides insights into the evolution of gene families encoding plant cell wall-degrading enzymes in longhorned beetles.</title>
        <authorList>
            <person name="Shin N.R."/>
            <person name="Okamura Y."/>
            <person name="Kirsch R."/>
            <person name="Pauchet Y."/>
        </authorList>
    </citation>
    <scope>NUCLEOTIDE SEQUENCE</scope>
    <source>
        <strain evidence="8">AMC_N1</strain>
    </source>
</reference>
<organism evidence="8 9">
    <name type="scientific">Aromia moschata</name>
    <dbReference type="NCBI Taxonomy" id="1265417"/>
    <lineage>
        <taxon>Eukaryota</taxon>
        <taxon>Metazoa</taxon>
        <taxon>Ecdysozoa</taxon>
        <taxon>Arthropoda</taxon>
        <taxon>Hexapoda</taxon>
        <taxon>Insecta</taxon>
        <taxon>Pterygota</taxon>
        <taxon>Neoptera</taxon>
        <taxon>Endopterygota</taxon>
        <taxon>Coleoptera</taxon>
        <taxon>Polyphaga</taxon>
        <taxon>Cucujiformia</taxon>
        <taxon>Chrysomeloidea</taxon>
        <taxon>Cerambycidae</taxon>
        <taxon>Cerambycinae</taxon>
        <taxon>Callichromatini</taxon>
        <taxon>Aromia</taxon>
    </lineage>
</organism>
<dbReference type="PANTHER" id="PTHR15415:SF7">
    <property type="entry name" value="MICOS COMPLEX SUBUNIT MIC60"/>
    <property type="match status" value="1"/>
</dbReference>
<proteinExistence type="inferred from homology"/>
<comment type="function">
    <text evidence="7">Component of the MICOS complex, a large protein complex of the mitochondrial inner membrane that plays crucial roles in the maintenance of crista junctions, inner membrane architecture, and formation of contact sites to the outer membrane.</text>
</comment>
<evidence type="ECO:0000256" key="3">
    <source>
        <dbReference type="ARBA" id="ARBA00022792"/>
    </source>
</evidence>
<evidence type="ECO:0000256" key="7">
    <source>
        <dbReference type="RuleBase" id="RU363000"/>
    </source>
</evidence>
<dbReference type="EMBL" id="JAPWTK010000350">
    <property type="protein sequence ID" value="KAJ8941842.1"/>
    <property type="molecule type" value="Genomic_DNA"/>
</dbReference>
<comment type="subunit">
    <text evidence="7">Component of the mitochondrial contact site and cristae organizing system (MICOS) complex.</text>
</comment>
<keyword evidence="5 7" id="KW-0496">Mitochondrion</keyword>
<sequence length="323" mass="36637">MTQVLKLRREADLELREQLKRQSQAFSDHLQEALRIREEELERELGRKYDEILESERCQFKAQLASIVGRLRGLDYAIKEKKEADEAAKRAQVLWSACQSLLRAIKVGCPGLAWKDQIRPLEPEITAVKKAAAENDELVLVVINGIPKEARERGIYPEDALRERFLKVEQVARTVALVPEEGAALPIHILSYLQSLLLIKAASTIPQCELNDEKSRLQANLPLAFSQHQVTGDPTNQNKKRKTYFVARYWLDRGDFAQTLKYMNLLKGAPRCVARQWMFETRILLETQQAANTLMAHAASSGLMLVCRRDRLLINSADPGGGP</sequence>
<evidence type="ECO:0000256" key="4">
    <source>
        <dbReference type="ARBA" id="ARBA00022989"/>
    </source>
</evidence>
<comment type="similarity">
    <text evidence="1 7">Belongs to the MICOS complex subunit Mic60 family.</text>
</comment>
<keyword evidence="9" id="KW-1185">Reference proteome</keyword>
<evidence type="ECO:0000256" key="6">
    <source>
        <dbReference type="ARBA" id="ARBA00023136"/>
    </source>
</evidence>
<keyword evidence="2 7" id="KW-0812">Transmembrane</keyword>